<evidence type="ECO:0000256" key="1">
    <source>
        <dbReference type="ARBA" id="ARBA00008780"/>
    </source>
</evidence>
<dbReference type="Proteomes" id="UP000184330">
    <property type="component" value="Unassembled WGS sequence"/>
</dbReference>
<evidence type="ECO:0000313" key="5">
    <source>
        <dbReference type="Proteomes" id="UP000184330"/>
    </source>
</evidence>
<dbReference type="EMBL" id="FJOG01000013">
    <property type="protein sequence ID" value="CZR59108.1"/>
    <property type="molecule type" value="Genomic_DNA"/>
</dbReference>
<feature type="domain" description="PLA2c" evidence="3">
    <location>
        <begin position="10"/>
        <end position="107"/>
    </location>
</feature>
<proteinExistence type="inferred from homology"/>
<keyword evidence="2" id="KW-0378">Hydrolase</keyword>
<protein>
    <recommendedName>
        <fullName evidence="2">Lysophospholipase</fullName>
        <ecNumber evidence="2">3.1.1.5</ecNumber>
    </recommendedName>
</protein>
<dbReference type="InterPro" id="IPR002642">
    <property type="entry name" value="LysoPLipase_cat_dom"/>
</dbReference>
<comment type="catalytic activity">
    <reaction evidence="2">
        <text>a 1-acyl-sn-glycero-3-phosphocholine + H2O = sn-glycerol 3-phosphocholine + a fatty acid + H(+)</text>
        <dbReference type="Rhea" id="RHEA:15177"/>
        <dbReference type="ChEBI" id="CHEBI:15377"/>
        <dbReference type="ChEBI" id="CHEBI:15378"/>
        <dbReference type="ChEBI" id="CHEBI:16870"/>
        <dbReference type="ChEBI" id="CHEBI:28868"/>
        <dbReference type="ChEBI" id="CHEBI:58168"/>
        <dbReference type="EC" id="3.1.1.5"/>
    </reaction>
</comment>
<reference evidence="4 5" key="1">
    <citation type="submission" date="2016-03" db="EMBL/GenBank/DDBJ databases">
        <authorList>
            <person name="Ploux O."/>
        </authorList>
    </citation>
    <scope>NUCLEOTIDE SEQUENCE [LARGE SCALE GENOMIC DNA]</scope>
    <source>
        <strain evidence="4 5">UAMH 11012</strain>
    </source>
</reference>
<keyword evidence="2" id="KW-0443">Lipid metabolism</keyword>
<comment type="similarity">
    <text evidence="1 2">Belongs to the lysophospholipase family.</text>
</comment>
<dbReference type="EC" id="3.1.1.5" evidence="2"/>
<dbReference type="GO" id="GO:0009395">
    <property type="term" value="P:phospholipid catabolic process"/>
    <property type="evidence" value="ECO:0007669"/>
    <property type="project" value="InterPro"/>
</dbReference>
<gene>
    <name evidence="4" type="ORF">PAC_09000</name>
</gene>
<dbReference type="SUPFAM" id="SSF52151">
    <property type="entry name" value="FabD/lysophospholipase-like"/>
    <property type="match status" value="1"/>
</dbReference>
<dbReference type="Pfam" id="PF01735">
    <property type="entry name" value="PLA2_B"/>
    <property type="match status" value="1"/>
</dbReference>
<keyword evidence="5" id="KW-1185">Reference proteome</keyword>
<evidence type="ECO:0000256" key="2">
    <source>
        <dbReference type="RuleBase" id="RU362103"/>
    </source>
</evidence>
<dbReference type="Gene3D" id="3.40.1090.10">
    <property type="entry name" value="Cytosolic phospholipase A2 catalytic domain"/>
    <property type="match status" value="1"/>
</dbReference>
<dbReference type="STRING" id="576137.A0A1L7X271"/>
<evidence type="ECO:0000313" key="4">
    <source>
        <dbReference type="EMBL" id="CZR59108.1"/>
    </source>
</evidence>
<accession>A0A1L7X271</accession>
<keyword evidence="2" id="KW-0442">Lipid degradation</keyword>
<sequence length="173" mass="18882">MAHIRRVTPSDIFKQISVKLKAGFTISFADYLGRSLTYEFVQGLVGGIETKFSSYNKIDTFDPGFFWLQFLTYDAAIYGITPLEFSAWSRGSVGAFAPTERLGTRLLGSFLISTSADAFNALYIESLSNGTEAQSSKHASNVHGTKRLNQLTSMAPLTGFGALVQELVFGGLQ</sequence>
<name>A0A1L7X271_9HELO</name>
<dbReference type="AlphaFoldDB" id="A0A1L7X271"/>
<dbReference type="OrthoDB" id="4084751at2759"/>
<organism evidence="4 5">
    <name type="scientific">Phialocephala subalpina</name>
    <dbReference type="NCBI Taxonomy" id="576137"/>
    <lineage>
        <taxon>Eukaryota</taxon>
        <taxon>Fungi</taxon>
        <taxon>Dikarya</taxon>
        <taxon>Ascomycota</taxon>
        <taxon>Pezizomycotina</taxon>
        <taxon>Leotiomycetes</taxon>
        <taxon>Helotiales</taxon>
        <taxon>Mollisiaceae</taxon>
        <taxon>Phialocephala</taxon>
        <taxon>Phialocephala fortinii species complex</taxon>
    </lineage>
</organism>
<dbReference type="GO" id="GO:0004622">
    <property type="term" value="F:phosphatidylcholine lysophospholipase activity"/>
    <property type="evidence" value="ECO:0007669"/>
    <property type="project" value="UniProtKB-EC"/>
</dbReference>
<dbReference type="InterPro" id="IPR016035">
    <property type="entry name" value="Acyl_Trfase/lysoPLipase"/>
</dbReference>
<evidence type="ECO:0000259" key="3">
    <source>
        <dbReference type="Pfam" id="PF01735"/>
    </source>
</evidence>